<dbReference type="EC" id="2.7.7.65" evidence="7"/>
<dbReference type="Pfam" id="PF05231">
    <property type="entry name" value="MASE1"/>
    <property type="match status" value="1"/>
</dbReference>
<dbReference type="SMART" id="SM00267">
    <property type="entry name" value="GGDEF"/>
    <property type="match status" value="1"/>
</dbReference>
<keyword evidence="3" id="KW-1003">Cell membrane</keyword>
<gene>
    <name evidence="7" type="ORF">JAZ07_08970</name>
</gene>
<dbReference type="PANTHER" id="PTHR46663:SF2">
    <property type="entry name" value="GGDEF DOMAIN-CONTAINING PROTEIN"/>
    <property type="match status" value="1"/>
</dbReference>
<dbReference type="EMBL" id="JAEPCM010000299">
    <property type="protein sequence ID" value="MCG7946459.1"/>
    <property type="molecule type" value="Genomic_DNA"/>
</dbReference>
<organism evidence="7 8">
    <name type="scientific">Candidatus Thiodiazotropha taylori</name>
    <dbReference type="NCBI Taxonomy" id="2792791"/>
    <lineage>
        <taxon>Bacteria</taxon>
        <taxon>Pseudomonadati</taxon>
        <taxon>Pseudomonadota</taxon>
        <taxon>Gammaproteobacteria</taxon>
        <taxon>Chromatiales</taxon>
        <taxon>Sedimenticolaceae</taxon>
        <taxon>Candidatus Thiodiazotropha</taxon>
    </lineage>
</organism>
<dbReference type="FunFam" id="3.30.70.270:FF:000001">
    <property type="entry name" value="Diguanylate cyclase domain protein"/>
    <property type="match status" value="1"/>
</dbReference>
<dbReference type="InterPro" id="IPR052163">
    <property type="entry name" value="DGC-Regulatory_Protein"/>
</dbReference>
<comment type="subcellular location">
    <subcellularLocation>
        <location evidence="2">Cell membrane</location>
        <topology evidence="2">Multi-pass membrane protein</topology>
    </subcellularLocation>
</comment>
<protein>
    <submittedName>
        <fullName evidence="7">Diguanylate cyclase</fullName>
        <ecNumber evidence="7">2.7.7.65</ecNumber>
    </submittedName>
</protein>
<dbReference type="InterPro" id="IPR029787">
    <property type="entry name" value="Nucleotide_cyclase"/>
</dbReference>
<keyword evidence="6" id="KW-0472">Membrane</keyword>
<name>A0A9E4KCY8_9GAMM</name>
<dbReference type="PANTHER" id="PTHR46663">
    <property type="entry name" value="DIGUANYLATE CYCLASE DGCT-RELATED"/>
    <property type="match status" value="1"/>
</dbReference>
<evidence type="ECO:0000256" key="5">
    <source>
        <dbReference type="ARBA" id="ARBA00022989"/>
    </source>
</evidence>
<dbReference type="CDD" id="cd01949">
    <property type="entry name" value="GGDEF"/>
    <property type="match status" value="1"/>
</dbReference>
<dbReference type="Proteomes" id="UP000886667">
    <property type="component" value="Unassembled WGS sequence"/>
</dbReference>
<comment type="caution">
    <text evidence="7">The sequence shown here is derived from an EMBL/GenBank/DDBJ whole genome shotgun (WGS) entry which is preliminary data.</text>
</comment>
<evidence type="ECO:0000313" key="7">
    <source>
        <dbReference type="EMBL" id="MCG7946459.1"/>
    </source>
</evidence>
<dbReference type="AlphaFoldDB" id="A0A9E4KCY8"/>
<dbReference type="SUPFAM" id="SSF55073">
    <property type="entry name" value="Nucleotide cyclase"/>
    <property type="match status" value="1"/>
</dbReference>
<evidence type="ECO:0000256" key="1">
    <source>
        <dbReference type="ARBA" id="ARBA00001946"/>
    </source>
</evidence>
<dbReference type="GO" id="GO:0005886">
    <property type="term" value="C:plasma membrane"/>
    <property type="evidence" value="ECO:0007669"/>
    <property type="project" value="UniProtKB-SubCell"/>
</dbReference>
<dbReference type="Gene3D" id="3.30.70.270">
    <property type="match status" value="1"/>
</dbReference>
<sequence length="478" mass="53482">MYWTYIEERITSVANIFFNKNVFLGALSLGFVFFAFGQFGLMIQSSQSGLTLIWPASGIALAILYLSRLSIWPGVILGMMLLAFHNNIPMEVALYAAIGSVCEALVAIHLFRRYTEETIDRLEGLLAFVFFCVFLGPVFSASIGTYAFHKYLEIQSEPFVTWLYWWLGNSIGIITFGGTLIALATNKGKRSYRVELFDIYKTVRIVLFFIVIAISLNSSVYPDEPFSTVLLFFLLPVVAVIALLGGINSAAMVNLTVATIFIVGGYLFSLEHFSTHHIGHLYLHVAFIGILSFTSLSLAAIGNEMSEKEIFHYKSSHDSLTGLVNREYLRQQLKSAIHTVTSPKSERQHALLFIDLDKFKSINDTVGHIGGDRMLQQLSELLKKHIRQRDCAARWGGDEFVVLLWYCPVDQALHIAETIRKEIEEYALVVEANRHQVTASIGLTMLDRETRTVDAALDRADKASYISKAKGGNVITTS</sequence>
<dbReference type="PROSITE" id="PS50887">
    <property type="entry name" value="GGDEF"/>
    <property type="match status" value="1"/>
</dbReference>
<reference evidence="7" key="1">
    <citation type="journal article" date="2021" name="Proc. Natl. Acad. Sci. U.S.A.">
        <title>Global biogeography of chemosynthetic symbionts reveals both localized and globally distributed symbiont groups. .</title>
        <authorList>
            <person name="Osvatic J.T."/>
            <person name="Wilkins L.G.E."/>
            <person name="Leibrecht L."/>
            <person name="Leray M."/>
            <person name="Zauner S."/>
            <person name="Polzin J."/>
            <person name="Camacho Y."/>
            <person name="Gros O."/>
            <person name="van Gils J.A."/>
            <person name="Eisen J.A."/>
            <person name="Petersen J.M."/>
            <person name="Yuen B."/>
        </authorList>
    </citation>
    <scope>NUCLEOTIDE SEQUENCE</scope>
    <source>
        <strain evidence="7">MAGclacostrist064TRANS</strain>
    </source>
</reference>
<keyword evidence="7" id="KW-0548">Nucleotidyltransferase</keyword>
<dbReference type="InterPro" id="IPR007895">
    <property type="entry name" value="MASE1"/>
</dbReference>
<accession>A0A9E4KCY8</accession>
<evidence type="ECO:0000256" key="6">
    <source>
        <dbReference type="ARBA" id="ARBA00023136"/>
    </source>
</evidence>
<dbReference type="InterPro" id="IPR043128">
    <property type="entry name" value="Rev_trsase/Diguanyl_cyclase"/>
</dbReference>
<keyword evidence="4" id="KW-0812">Transmembrane</keyword>
<proteinExistence type="predicted"/>
<keyword evidence="5" id="KW-1133">Transmembrane helix</keyword>
<evidence type="ECO:0000313" key="8">
    <source>
        <dbReference type="Proteomes" id="UP000886667"/>
    </source>
</evidence>
<evidence type="ECO:0000256" key="3">
    <source>
        <dbReference type="ARBA" id="ARBA00022475"/>
    </source>
</evidence>
<keyword evidence="7" id="KW-0808">Transferase</keyword>
<dbReference type="GO" id="GO:0052621">
    <property type="term" value="F:diguanylate cyclase activity"/>
    <property type="evidence" value="ECO:0007669"/>
    <property type="project" value="UniProtKB-EC"/>
</dbReference>
<dbReference type="InterPro" id="IPR000160">
    <property type="entry name" value="GGDEF_dom"/>
</dbReference>
<dbReference type="NCBIfam" id="TIGR00254">
    <property type="entry name" value="GGDEF"/>
    <property type="match status" value="1"/>
</dbReference>
<comment type="cofactor">
    <cofactor evidence="1">
        <name>Mg(2+)</name>
        <dbReference type="ChEBI" id="CHEBI:18420"/>
    </cofactor>
</comment>
<evidence type="ECO:0000256" key="4">
    <source>
        <dbReference type="ARBA" id="ARBA00022692"/>
    </source>
</evidence>
<evidence type="ECO:0000256" key="2">
    <source>
        <dbReference type="ARBA" id="ARBA00004651"/>
    </source>
</evidence>
<dbReference type="Pfam" id="PF00990">
    <property type="entry name" value="GGDEF"/>
    <property type="match status" value="1"/>
</dbReference>